<dbReference type="Proteomes" id="UP000176923">
    <property type="component" value="Unassembled WGS sequence"/>
</dbReference>
<evidence type="ECO:0000313" key="1">
    <source>
        <dbReference type="EMBL" id="OGG16089.1"/>
    </source>
</evidence>
<protein>
    <submittedName>
        <fullName evidence="1">Uncharacterized protein</fullName>
    </submittedName>
</protein>
<comment type="caution">
    <text evidence="1">The sequence shown here is derived from an EMBL/GenBank/DDBJ whole genome shotgun (WGS) entry which is preliminary data.</text>
</comment>
<gene>
    <name evidence="1" type="ORF">A3D77_02135</name>
</gene>
<accession>A0A1F5ZUD9</accession>
<reference evidence="1 2" key="1">
    <citation type="journal article" date="2016" name="Nat. Commun.">
        <title>Thousands of microbial genomes shed light on interconnected biogeochemical processes in an aquifer system.</title>
        <authorList>
            <person name="Anantharaman K."/>
            <person name="Brown C.T."/>
            <person name="Hug L.A."/>
            <person name="Sharon I."/>
            <person name="Castelle C.J."/>
            <person name="Probst A.J."/>
            <person name="Thomas B.C."/>
            <person name="Singh A."/>
            <person name="Wilkins M.J."/>
            <person name="Karaoz U."/>
            <person name="Brodie E.L."/>
            <person name="Williams K.H."/>
            <person name="Hubbard S.S."/>
            <person name="Banfield J.F."/>
        </authorList>
    </citation>
    <scope>NUCLEOTIDE SEQUENCE [LARGE SCALE GENOMIC DNA]</scope>
</reference>
<dbReference type="EMBL" id="MFJL01000015">
    <property type="protein sequence ID" value="OGG16089.1"/>
    <property type="molecule type" value="Genomic_DNA"/>
</dbReference>
<evidence type="ECO:0000313" key="2">
    <source>
        <dbReference type="Proteomes" id="UP000176923"/>
    </source>
</evidence>
<name>A0A1F5ZUD9_9BACT</name>
<dbReference type="AlphaFoldDB" id="A0A1F5ZUD9"/>
<organism evidence="1 2">
    <name type="scientific">Candidatus Gottesmanbacteria bacterium RIFCSPHIGHO2_02_FULL_39_11</name>
    <dbReference type="NCBI Taxonomy" id="1798382"/>
    <lineage>
        <taxon>Bacteria</taxon>
        <taxon>Candidatus Gottesmaniibacteriota</taxon>
    </lineage>
</organism>
<proteinExistence type="predicted"/>
<sequence>MEKVEIFLGIKRGAFLNYHLYACLRKVWTQFHPPGGGLFEEMVPEEKKDPGEKLVVFPL</sequence>